<dbReference type="Proteomes" id="UP000824120">
    <property type="component" value="Chromosome 3"/>
</dbReference>
<gene>
    <name evidence="1" type="ORF">H5410_018086</name>
</gene>
<dbReference type="EMBL" id="JACXVP010000003">
    <property type="protein sequence ID" value="KAG5618262.1"/>
    <property type="molecule type" value="Genomic_DNA"/>
</dbReference>
<name>A0A9J6A0Y0_SOLCO</name>
<proteinExistence type="predicted"/>
<organism evidence="1 2">
    <name type="scientific">Solanum commersonii</name>
    <name type="common">Commerson's wild potato</name>
    <name type="synonym">Commerson's nightshade</name>
    <dbReference type="NCBI Taxonomy" id="4109"/>
    <lineage>
        <taxon>Eukaryota</taxon>
        <taxon>Viridiplantae</taxon>
        <taxon>Streptophyta</taxon>
        <taxon>Embryophyta</taxon>
        <taxon>Tracheophyta</taxon>
        <taxon>Spermatophyta</taxon>
        <taxon>Magnoliopsida</taxon>
        <taxon>eudicotyledons</taxon>
        <taxon>Gunneridae</taxon>
        <taxon>Pentapetalae</taxon>
        <taxon>asterids</taxon>
        <taxon>lamiids</taxon>
        <taxon>Solanales</taxon>
        <taxon>Solanaceae</taxon>
        <taxon>Solanoideae</taxon>
        <taxon>Solaneae</taxon>
        <taxon>Solanum</taxon>
    </lineage>
</organism>
<protein>
    <submittedName>
        <fullName evidence="1">Uncharacterized protein</fullName>
    </submittedName>
</protein>
<evidence type="ECO:0000313" key="1">
    <source>
        <dbReference type="EMBL" id="KAG5618262.1"/>
    </source>
</evidence>
<sequence length="97" mass="11492">MFHVNCQFPHHWKLNAPRSEIGLEPDNFEIIQQKALWIHRKTNQNQTLDKLLQLLKAFIRESHSRRGYKSSTLIVRQTIINGRATNARMTRNSKITR</sequence>
<comment type="caution">
    <text evidence="1">The sequence shown here is derived from an EMBL/GenBank/DDBJ whole genome shotgun (WGS) entry which is preliminary data.</text>
</comment>
<accession>A0A9J6A0Y0</accession>
<reference evidence="1 2" key="1">
    <citation type="submission" date="2020-09" db="EMBL/GenBank/DDBJ databases">
        <title>De no assembly of potato wild relative species, Solanum commersonii.</title>
        <authorList>
            <person name="Cho K."/>
        </authorList>
    </citation>
    <scope>NUCLEOTIDE SEQUENCE [LARGE SCALE GENOMIC DNA]</scope>
    <source>
        <strain evidence="1">LZ3.2</strain>
        <tissue evidence="1">Leaf</tissue>
    </source>
</reference>
<keyword evidence="2" id="KW-1185">Reference proteome</keyword>
<evidence type="ECO:0000313" key="2">
    <source>
        <dbReference type="Proteomes" id="UP000824120"/>
    </source>
</evidence>
<dbReference type="AlphaFoldDB" id="A0A9J6A0Y0"/>